<keyword evidence="3" id="KW-1185">Reference proteome</keyword>
<feature type="transmembrane region" description="Helical" evidence="1">
    <location>
        <begin position="89"/>
        <end position="106"/>
    </location>
</feature>
<proteinExistence type="predicted"/>
<name>A0ABS2DTV7_9BURK</name>
<dbReference type="EMBL" id="JACJJC010000018">
    <property type="protein sequence ID" value="MBM6704756.1"/>
    <property type="molecule type" value="Genomic_DNA"/>
</dbReference>
<evidence type="ECO:0000313" key="2">
    <source>
        <dbReference type="EMBL" id="MBM6704756.1"/>
    </source>
</evidence>
<evidence type="ECO:0000256" key="1">
    <source>
        <dbReference type="SAM" id="Phobius"/>
    </source>
</evidence>
<keyword evidence="1" id="KW-0812">Transmembrane</keyword>
<accession>A0ABS2DTV7</accession>
<dbReference type="Proteomes" id="UP000715095">
    <property type="component" value="Unassembled WGS sequence"/>
</dbReference>
<reference evidence="2 3" key="1">
    <citation type="journal article" date="2021" name="Sci. Rep.">
        <title>The distribution of antibiotic resistance genes in chicken gut microbiota commensals.</title>
        <authorList>
            <person name="Juricova H."/>
            <person name="Matiasovicova J."/>
            <person name="Kubasova T."/>
            <person name="Cejkova D."/>
            <person name="Rychlik I."/>
        </authorList>
    </citation>
    <scope>NUCLEOTIDE SEQUENCE [LARGE SCALE GENOMIC DNA]</scope>
    <source>
        <strain evidence="2 3">An829</strain>
    </source>
</reference>
<organism evidence="2 3">
    <name type="scientific">Sutterella massiliensis</name>
    <dbReference type="NCBI Taxonomy" id="1816689"/>
    <lineage>
        <taxon>Bacteria</taxon>
        <taxon>Pseudomonadati</taxon>
        <taxon>Pseudomonadota</taxon>
        <taxon>Betaproteobacteria</taxon>
        <taxon>Burkholderiales</taxon>
        <taxon>Sutterellaceae</taxon>
        <taxon>Sutterella</taxon>
    </lineage>
</organism>
<protein>
    <recommendedName>
        <fullName evidence="4">DUF106 domain-containing protein</fullName>
    </recommendedName>
</protein>
<keyword evidence="1" id="KW-1133">Transmembrane helix</keyword>
<sequence length="168" mass="19142">MQFDYETVFAAVVFAGANLYLGFQLLRLFWPLKMVRFSKKDAISPEMAEGLKTLAETDKRVRQAVPIGKTIAILHRGELSESEMRFRKFWFRSWFYTIASLLFFYTQPSIFGTGADAGTFSIAIMLTESLCAYAQALLVQSVADFRRHLIDRHLKEAARLTAANNAQK</sequence>
<keyword evidence="1" id="KW-0472">Membrane</keyword>
<feature type="transmembrane region" description="Helical" evidence="1">
    <location>
        <begin position="6"/>
        <end position="30"/>
    </location>
</feature>
<evidence type="ECO:0000313" key="3">
    <source>
        <dbReference type="Proteomes" id="UP000715095"/>
    </source>
</evidence>
<feature type="transmembrane region" description="Helical" evidence="1">
    <location>
        <begin position="118"/>
        <end position="139"/>
    </location>
</feature>
<dbReference type="RefSeq" id="WP_205104035.1">
    <property type="nucleotide sequence ID" value="NZ_JACJJC010000018.1"/>
</dbReference>
<evidence type="ECO:0008006" key="4">
    <source>
        <dbReference type="Google" id="ProtNLM"/>
    </source>
</evidence>
<gene>
    <name evidence="2" type="ORF">H6A60_09700</name>
</gene>
<comment type="caution">
    <text evidence="2">The sequence shown here is derived from an EMBL/GenBank/DDBJ whole genome shotgun (WGS) entry which is preliminary data.</text>
</comment>